<dbReference type="InterPro" id="IPR036249">
    <property type="entry name" value="Thioredoxin-like_sf"/>
</dbReference>
<dbReference type="GO" id="GO:0003756">
    <property type="term" value="F:protein disulfide isomerase activity"/>
    <property type="evidence" value="ECO:0007669"/>
    <property type="project" value="InterPro"/>
</dbReference>
<feature type="chain" id="PRO_5002123848" description="Thioredoxin domain-containing protein" evidence="7">
    <location>
        <begin position="24"/>
        <end position="407"/>
    </location>
</feature>
<dbReference type="EMBL" id="HACG01022151">
    <property type="protein sequence ID" value="CEK69016.1"/>
    <property type="molecule type" value="Transcribed_RNA"/>
</dbReference>
<dbReference type="SUPFAM" id="SSF52833">
    <property type="entry name" value="Thioredoxin-like"/>
    <property type="match status" value="3"/>
</dbReference>
<dbReference type="NCBIfam" id="TIGR01126">
    <property type="entry name" value="pdi_dom"/>
    <property type="match status" value="3"/>
</dbReference>
<dbReference type="PRINTS" id="PR00421">
    <property type="entry name" value="THIOREDOXIN"/>
</dbReference>
<dbReference type="GO" id="GO:0005783">
    <property type="term" value="C:endoplasmic reticulum"/>
    <property type="evidence" value="ECO:0007669"/>
    <property type="project" value="TreeGrafter"/>
</dbReference>
<evidence type="ECO:0000259" key="8">
    <source>
        <dbReference type="PROSITE" id="PS51352"/>
    </source>
</evidence>
<dbReference type="PROSITE" id="PS00194">
    <property type="entry name" value="THIOREDOXIN_1"/>
    <property type="match status" value="3"/>
</dbReference>
<evidence type="ECO:0000256" key="1">
    <source>
        <dbReference type="ARBA" id="ARBA00006347"/>
    </source>
</evidence>
<evidence type="ECO:0000256" key="7">
    <source>
        <dbReference type="SAM" id="SignalP"/>
    </source>
</evidence>
<feature type="domain" description="Thioredoxin" evidence="8">
    <location>
        <begin position="20"/>
        <end position="137"/>
    </location>
</feature>
<dbReference type="PANTHER" id="PTHR45672:SF3">
    <property type="entry name" value="THIOREDOXIN DOMAIN-CONTAINING PROTEIN 5"/>
    <property type="match status" value="1"/>
</dbReference>
<keyword evidence="3" id="KW-0677">Repeat</keyword>
<dbReference type="InterPro" id="IPR051063">
    <property type="entry name" value="PDI"/>
</dbReference>
<organism evidence="9">
    <name type="scientific">Arion vulgaris</name>
    <dbReference type="NCBI Taxonomy" id="1028688"/>
    <lineage>
        <taxon>Eukaryota</taxon>
        <taxon>Metazoa</taxon>
        <taxon>Spiralia</taxon>
        <taxon>Lophotrochozoa</taxon>
        <taxon>Mollusca</taxon>
        <taxon>Gastropoda</taxon>
        <taxon>Heterobranchia</taxon>
        <taxon>Euthyneura</taxon>
        <taxon>Panpulmonata</taxon>
        <taxon>Eupulmonata</taxon>
        <taxon>Stylommatophora</taxon>
        <taxon>Helicina</taxon>
        <taxon>Arionoidea</taxon>
        <taxon>Arionidae</taxon>
        <taxon>Arion</taxon>
    </lineage>
</organism>
<dbReference type="InterPro" id="IPR017937">
    <property type="entry name" value="Thioredoxin_CS"/>
</dbReference>
<feature type="domain" description="Thioredoxin" evidence="8">
    <location>
        <begin position="143"/>
        <end position="263"/>
    </location>
</feature>
<gene>
    <name evidence="9" type="primary">ORF68611</name>
</gene>
<dbReference type="Gene3D" id="3.40.30.10">
    <property type="entry name" value="Glutaredoxin"/>
    <property type="match status" value="3"/>
</dbReference>
<evidence type="ECO:0000313" key="9">
    <source>
        <dbReference type="EMBL" id="CEK69016.1"/>
    </source>
</evidence>
<evidence type="ECO:0000256" key="4">
    <source>
        <dbReference type="ARBA" id="ARBA00023284"/>
    </source>
</evidence>
<dbReference type="PANTHER" id="PTHR45672">
    <property type="entry name" value="PROTEIN DISULFIDE-ISOMERASE C17H9.14C-RELATED"/>
    <property type="match status" value="1"/>
</dbReference>
<evidence type="ECO:0000256" key="5">
    <source>
        <dbReference type="RuleBase" id="RU004208"/>
    </source>
</evidence>
<feature type="domain" description="Thioredoxin" evidence="8">
    <location>
        <begin position="275"/>
        <end position="401"/>
    </location>
</feature>
<name>A0A0B6ZMD6_9EUPU</name>
<dbReference type="Pfam" id="PF00085">
    <property type="entry name" value="Thioredoxin"/>
    <property type="match status" value="3"/>
</dbReference>
<dbReference type="PROSITE" id="PS51352">
    <property type="entry name" value="THIOREDOXIN_2"/>
    <property type="match status" value="3"/>
</dbReference>
<dbReference type="InterPro" id="IPR013766">
    <property type="entry name" value="Thioredoxin_domain"/>
</dbReference>
<dbReference type="AlphaFoldDB" id="A0A0B6ZMD6"/>
<dbReference type="GO" id="GO:0006457">
    <property type="term" value="P:protein folding"/>
    <property type="evidence" value="ECO:0007669"/>
    <property type="project" value="TreeGrafter"/>
</dbReference>
<reference evidence="9" key="1">
    <citation type="submission" date="2014-12" db="EMBL/GenBank/DDBJ databases">
        <title>Insight into the proteome of Arion vulgaris.</title>
        <authorList>
            <person name="Aradska J."/>
            <person name="Bulat T."/>
            <person name="Smidak R."/>
            <person name="Sarate P."/>
            <person name="Gangsoo J."/>
            <person name="Sialana F."/>
            <person name="Bilban M."/>
            <person name="Lubec G."/>
        </authorList>
    </citation>
    <scope>NUCLEOTIDE SEQUENCE</scope>
    <source>
        <tissue evidence="9">Skin</tissue>
    </source>
</reference>
<evidence type="ECO:0000256" key="3">
    <source>
        <dbReference type="ARBA" id="ARBA00022737"/>
    </source>
</evidence>
<evidence type="ECO:0000256" key="6">
    <source>
        <dbReference type="SAM" id="MobiDB-lite"/>
    </source>
</evidence>
<feature type="region of interest" description="Disordered" evidence="6">
    <location>
        <begin position="268"/>
        <end position="290"/>
    </location>
</feature>
<evidence type="ECO:0000256" key="2">
    <source>
        <dbReference type="ARBA" id="ARBA00022729"/>
    </source>
</evidence>
<protein>
    <recommendedName>
        <fullName evidence="8">Thioredoxin domain-containing protein</fullName>
    </recommendedName>
</protein>
<sequence length="407" mass="45803">KMADSMIQHIFVCCVLLTRVVFGDDDHSASAVTYDSDTFVAGVKGNVNFVMFYAPWCGHCKNLAPTWDELAKLYNKEASPVVIAKVDCTVHTGLCADHEVVGFPTLKLFDAEGESHKRYTGKRDLESLKAFVQEHLNGEPPQVEENAKKPEVPEPKSNLVILTDTNFKELVEKGSFFIKFYAPWCGHCQKLAPTWDDLAETFNHNDKVNIAKIDCTQSKDICKHFDIGGYPTLLWLKNGEKTDEYEGPRNHEALKNYVSDRLAAEVGELPGQEQERVPETGSDTERVPETDQGSVNSVIELTDDNFKSIISSGLHFVKFYAPWCGHCKRLAPTWEDLGKEIHSHQVAIGKVDCTLNKATCDENQVRGYPTLKLFRNGEFIKDYKGARTLEDLHEFAKKSLEEGHDEL</sequence>
<feature type="non-terminal residue" evidence="9">
    <location>
        <position position="1"/>
    </location>
</feature>
<accession>A0A0B6ZMD6</accession>
<feature type="signal peptide" evidence="7">
    <location>
        <begin position="1"/>
        <end position="23"/>
    </location>
</feature>
<proteinExistence type="inferred from homology"/>
<feature type="compositionally biased region" description="Basic and acidic residues" evidence="6">
    <location>
        <begin position="273"/>
        <end position="289"/>
    </location>
</feature>
<dbReference type="InterPro" id="IPR005788">
    <property type="entry name" value="PDI_thioredoxin-like_dom"/>
</dbReference>
<keyword evidence="4" id="KW-0676">Redox-active center</keyword>
<comment type="similarity">
    <text evidence="1 5">Belongs to the protein disulfide isomerase family.</text>
</comment>
<keyword evidence="2 7" id="KW-0732">Signal</keyword>